<dbReference type="Proteomes" id="UP001199525">
    <property type="component" value="Unassembled WGS sequence"/>
</dbReference>
<keyword evidence="2" id="KW-1185">Reference proteome</keyword>
<dbReference type="RefSeq" id="WP_229491348.1">
    <property type="nucleotide sequence ID" value="NZ_JAIVFQ010000235.1"/>
</dbReference>
<evidence type="ECO:0000313" key="1">
    <source>
        <dbReference type="EMBL" id="MCC5605203.1"/>
    </source>
</evidence>
<evidence type="ECO:0000313" key="2">
    <source>
        <dbReference type="Proteomes" id="UP001199525"/>
    </source>
</evidence>
<reference evidence="1 2" key="1">
    <citation type="journal article" date="2021" name="Microorganisms">
        <title>Genome Evolution of Filamentous Cyanobacterium Nostoc Species: From Facultative Symbiosis to Free Living.</title>
        <authorList>
            <person name="Huo D."/>
            <person name="Li H."/>
            <person name="Cai F."/>
            <person name="Guo X."/>
            <person name="Qiao Z."/>
            <person name="Wang W."/>
            <person name="Yu G."/>
            <person name="Li R."/>
        </authorList>
    </citation>
    <scope>NUCLEOTIDE SEQUENCE [LARGE SCALE GENOMIC DNA]</scope>
    <source>
        <strain evidence="1 2">CHAB 5714</strain>
    </source>
</reference>
<organism evidence="1 2">
    <name type="scientific">Nostoc favosum CHAB5714</name>
    <dbReference type="NCBI Taxonomy" id="2780399"/>
    <lineage>
        <taxon>Bacteria</taxon>
        <taxon>Bacillati</taxon>
        <taxon>Cyanobacteriota</taxon>
        <taxon>Cyanophyceae</taxon>
        <taxon>Nostocales</taxon>
        <taxon>Nostocaceae</taxon>
        <taxon>Nostoc</taxon>
        <taxon>Nostoc favosum</taxon>
    </lineage>
</organism>
<protein>
    <submittedName>
        <fullName evidence="1">Uncharacterized protein</fullName>
    </submittedName>
</protein>
<sequence length="301" mass="34548">MTTKSVLGPYPVLSALMALEVWMERQIEAGRNVEELFEKILLGSNCVAVLGICLAITLAYPDKCLRAAIPIISSPAVWEMDISRWVNDHSNPWKILPEFERPSVKWIYELIEKRNKRPQRALEARHLAQLYILSNDESLRFTVEEAIAKFTENLPFCYQHETENAEAIAIIRERMENYQAYGNRANYRIKDVGDKQIIWVEPPEDIRKRNEVELNPISKLQSWLGLCMWAQKTIEQGTATDDMTIEQAVASVKELQQAEDFSLSYENTEQITRRLEAIASVAAAILIADFEWAQTQNLVTC</sequence>
<gene>
    <name evidence="1" type="ORF">LC586_40445</name>
</gene>
<comment type="caution">
    <text evidence="1">The sequence shown here is derived from an EMBL/GenBank/DDBJ whole genome shotgun (WGS) entry which is preliminary data.</text>
</comment>
<proteinExistence type="predicted"/>
<accession>A0ABS8IPR6</accession>
<dbReference type="EMBL" id="JAIVFQ010000235">
    <property type="protein sequence ID" value="MCC5605203.1"/>
    <property type="molecule type" value="Genomic_DNA"/>
</dbReference>
<name>A0ABS8IPR6_9NOSO</name>